<proteinExistence type="predicted"/>
<feature type="region of interest" description="Disordered" evidence="1">
    <location>
        <begin position="63"/>
        <end position="91"/>
    </location>
</feature>
<dbReference type="AlphaFoldDB" id="A0AAU9L3L2"/>
<dbReference type="Proteomes" id="UP001160483">
    <property type="component" value="Unassembled WGS sequence"/>
</dbReference>
<name>A0AAU9L3L2_9STRA</name>
<evidence type="ECO:0000313" key="2">
    <source>
        <dbReference type="EMBL" id="CAH0480544.1"/>
    </source>
</evidence>
<sequence>MQYDSIKALDETLLAELDDMLSFEKDSLNELHMMLTFDIPSLLDENIMTDIAVKPLTMNRCSSGKMRPIMKSSVKGKDVRSAPYSKPNKSCRRIRPKDELSYLRAKVADMEEKLQSLQTTAYIGSTVQPEVPWTRSAGESGCSQDALNWKKKC</sequence>
<protein>
    <submittedName>
        <fullName evidence="2">Uncharacterized protein</fullName>
    </submittedName>
</protein>
<reference evidence="2" key="1">
    <citation type="submission" date="2021-11" db="EMBL/GenBank/DDBJ databases">
        <authorList>
            <person name="Islam A."/>
            <person name="Islam S."/>
            <person name="Flora M.S."/>
            <person name="Rahman M."/>
            <person name="Ziaur R.M."/>
            <person name="Epstein J.H."/>
            <person name="Hassan M."/>
            <person name="Klassen M."/>
            <person name="Woodard K."/>
            <person name="Webb A."/>
            <person name="Webby R.J."/>
            <person name="El Zowalaty M.E."/>
        </authorList>
    </citation>
    <scope>NUCLEOTIDE SEQUENCE</scope>
    <source>
        <strain evidence="2">Pbs3</strain>
    </source>
</reference>
<gene>
    <name evidence="2" type="ORF">PBS003_LOCUS7164</name>
</gene>
<evidence type="ECO:0000256" key="1">
    <source>
        <dbReference type="SAM" id="MobiDB-lite"/>
    </source>
</evidence>
<dbReference type="EMBL" id="CAKKTJ010000324">
    <property type="protein sequence ID" value="CAH0480544.1"/>
    <property type="molecule type" value="Genomic_DNA"/>
</dbReference>
<organism evidence="2 3">
    <name type="scientific">Peronospora belbahrii</name>
    <dbReference type="NCBI Taxonomy" id="622444"/>
    <lineage>
        <taxon>Eukaryota</taxon>
        <taxon>Sar</taxon>
        <taxon>Stramenopiles</taxon>
        <taxon>Oomycota</taxon>
        <taxon>Peronosporomycetes</taxon>
        <taxon>Peronosporales</taxon>
        <taxon>Peronosporaceae</taxon>
        <taxon>Peronospora</taxon>
    </lineage>
</organism>
<comment type="caution">
    <text evidence="2">The sequence shown here is derived from an EMBL/GenBank/DDBJ whole genome shotgun (WGS) entry which is preliminary data.</text>
</comment>
<evidence type="ECO:0000313" key="3">
    <source>
        <dbReference type="Proteomes" id="UP001160483"/>
    </source>
</evidence>
<accession>A0AAU9L3L2</accession>